<evidence type="ECO:0008006" key="3">
    <source>
        <dbReference type="Google" id="ProtNLM"/>
    </source>
</evidence>
<dbReference type="AlphaFoldDB" id="A0A5C7BJV3"/>
<dbReference type="RefSeq" id="WP_147882799.1">
    <property type="nucleotide sequence ID" value="NZ_VOUQ01000032.1"/>
</dbReference>
<protein>
    <recommendedName>
        <fullName evidence="3">Fimbrial protein</fullName>
    </recommendedName>
</protein>
<evidence type="ECO:0000313" key="1">
    <source>
        <dbReference type="EMBL" id="TXE24479.1"/>
    </source>
</evidence>
<reference evidence="1 2" key="1">
    <citation type="submission" date="2019-07" db="EMBL/GenBank/DDBJ databases">
        <title>Serratia strains were isolated from fresh produce.</title>
        <authorList>
            <person name="Cho G.-S."/>
            <person name="Stein M."/>
            <person name="Lee W."/>
            <person name="Suh S.H."/>
            <person name="Franz C.M.A.P."/>
        </authorList>
    </citation>
    <scope>NUCLEOTIDE SEQUENCE [LARGE SCALE GENOMIC DNA]</scope>
    <source>
        <strain evidence="1 2">S16</strain>
    </source>
</reference>
<proteinExistence type="predicted"/>
<gene>
    <name evidence="1" type="ORF">FOT62_24765</name>
</gene>
<sequence length="393" mass="40815">MTIAMAMLTHCRRVTGDEAQAPRKRWVLWALVLMAVGVTPLQSARAAGDIIVMSSQNVKGDTGARFTTVIPSTFVDVKGPDWGGLCLSGEKYCTGGDWTAIELDGSWGFTPKTGGGVGQLGFVPHGVLYATPGGGKASANDSVISMSYPDGHYETGTTPGGIGCSPRVGDDSRTFFSQGTPRSPCPSRSERGHRAYWAGNLSGTLTLNAYALQPLKPGSISFPALYAAYYSYYSARSSIALPSRIVVTGLNCSFASPSTVEVPFGVVMAGQPPGTALAQKSLPLTVTCAGTNSPDAAVNASVEIHGQSGTIVDANGIIPVFSQDIIVTHLDNNGAGCTGGLDLTRPIPWHTYQPGEAGGAQTHTLNFTLCSAGTDKQESGNYAATVTAQLVTQ</sequence>
<dbReference type="EMBL" id="VOUQ01000032">
    <property type="protein sequence ID" value="TXE24479.1"/>
    <property type="molecule type" value="Genomic_DNA"/>
</dbReference>
<dbReference type="Proteomes" id="UP000321126">
    <property type="component" value="Unassembled WGS sequence"/>
</dbReference>
<name>A0A5C7BJV3_SERMA</name>
<comment type="caution">
    <text evidence="1">The sequence shown here is derived from an EMBL/GenBank/DDBJ whole genome shotgun (WGS) entry which is preliminary data.</text>
</comment>
<organism evidence="1 2">
    <name type="scientific">Serratia marcescens</name>
    <dbReference type="NCBI Taxonomy" id="615"/>
    <lineage>
        <taxon>Bacteria</taxon>
        <taxon>Pseudomonadati</taxon>
        <taxon>Pseudomonadota</taxon>
        <taxon>Gammaproteobacteria</taxon>
        <taxon>Enterobacterales</taxon>
        <taxon>Yersiniaceae</taxon>
        <taxon>Serratia</taxon>
    </lineage>
</organism>
<accession>A0A5C7BJV3</accession>
<evidence type="ECO:0000313" key="2">
    <source>
        <dbReference type="Proteomes" id="UP000321126"/>
    </source>
</evidence>